<keyword evidence="7" id="KW-0732">Signal</keyword>
<comment type="cofactor">
    <cofactor evidence="6">
        <name>Zn(2+)</name>
        <dbReference type="ChEBI" id="CHEBI:29105"/>
    </cofactor>
    <text evidence="6">Binds 1 zinc ion per subunit.</text>
</comment>
<evidence type="ECO:0000256" key="5">
    <source>
        <dbReference type="ARBA" id="ARBA00023049"/>
    </source>
</evidence>
<evidence type="ECO:0000256" key="3">
    <source>
        <dbReference type="ARBA" id="ARBA00022801"/>
    </source>
</evidence>
<comment type="caution">
    <text evidence="9">The sequence shown here is derived from an EMBL/GenBank/DDBJ whole genome shotgun (WGS) entry which is preliminary data.</text>
</comment>
<dbReference type="GO" id="GO:0006508">
    <property type="term" value="P:proteolysis"/>
    <property type="evidence" value="ECO:0007669"/>
    <property type="project" value="UniProtKB-KW"/>
</dbReference>
<reference evidence="9" key="2">
    <citation type="submission" date="2020-09" db="EMBL/GenBank/DDBJ databases">
        <authorList>
            <person name="Sun Q."/>
            <person name="Kim S."/>
        </authorList>
    </citation>
    <scope>NUCLEOTIDE SEQUENCE</scope>
    <source>
        <strain evidence="9">KCTC 42651</strain>
    </source>
</reference>
<sequence length="360" mass="38604">MIGRGLRVAVLAAALLLACGGAAYAGEAEDHDRESTLSASAKEIPDEPALATFRSEYGDAYVSPAAMDRRKADARKRLRADGLTFLKAPRTTRLLQRVVDKCLLPHSPRPDAPVEVRIVVEATPPAAGERRKKVAQADPSGLFVVSPARLAEFDTIGMVAFVLSHELAHVQMQHDRDPWGRVTGQLAKATEGTALQGSEQMLSGFGKSKLVQNMLRRAQEDDADFLGLDVMVKCGMAPQGALDTLERIRNWHSPDGGTLQDVSDDMAEASAKANDGDIGSFLGIFGTLAVSAVKGIGVLATDGAHNARSAQSRLRLIKDYIAAHHRNAPGGDGHRDPFAEEWDTLIASDAFANFLTQYAD</sequence>
<evidence type="ECO:0000259" key="8">
    <source>
        <dbReference type="Pfam" id="PF01435"/>
    </source>
</evidence>
<evidence type="ECO:0000256" key="2">
    <source>
        <dbReference type="ARBA" id="ARBA00022723"/>
    </source>
</evidence>
<name>A0A918XQM2_9PROT</name>
<dbReference type="GO" id="GO:0004222">
    <property type="term" value="F:metalloendopeptidase activity"/>
    <property type="evidence" value="ECO:0007669"/>
    <property type="project" value="InterPro"/>
</dbReference>
<keyword evidence="3 6" id="KW-0378">Hydrolase</keyword>
<evidence type="ECO:0000256" key="1">
    <source>
        <dbReference type="ARBA" id="ARBA00022670"/>
    </source>
</evidence>
<evidence type="ECO:0000256" key="7">
    <source>
        <dbReference type="SAM" id="SignalP"/>
    </source>
</evidence>
<dbReference type="RefSeq" id="WP_189988460.1">
    <property type="nucleotide sequence ID" value="NZ_BMZS01000003.1"/>
</dbReference>
<keyword evidence="10" id="KW-1185">Reference proteome</keyword>
<reference evidence="9" key="1">
    <citation type="journal article" date="2014" name="Int. J. Syst. Evol. Microbiol.">
        <title>Complete genome sequence of Corynebacterium casei LMG S-19264T (=DSM 44701T), isolated from a smear-ripened cheese.</title>
        <authorList>
            <consortium name="US DOE Joint Genome Institute (JGI-PGF)"/>
            <person name="Walter F."/>
            <person name="Albersmeier A."/>
            <person name="Kalinowski J."/>
            <person name="Ruckert C."/>
        </authorList>
    </citation>
    <scope>NUCLEOTIDE SEQUENCE</scope>
    <source>
        <strain evidence="9">KCTC 42651</strain>
    </source>
</reference>
<organism evidence="9 10">
    <name type="scientific">Thalassobaculum fulvum</name>
    <dbReference type="NCBI Taxonomy" id="1633335"/>
    <lineage>
        <taxon>Bacteria</taxon>
        <taxon>Pseudomonadati</taxon>
        <taxon>Pseudomonadota</taxon>
        <taxon>Alphaproteobacteria</taxon>
        <taxon>Rhodospirillales</taxon>
        <taxon>Thalassobaculaceae</taxon>
        <taxon>Thalassobaculum</taxon>
    </lineage>
</organism>
<accession>A0A918XQM2</accession>
<dbReference type="InterPro" id="IPR001915">
    <property type="entry name" value="Peptidase_M48"/>
</dbReference>
<dbReference type="GO" id="GO:0046872">
    <property type="term" value="F:metal ion binding"/>
    <property type="evidence" value="ECO:0007669"/>
    <property type="project" value="UniProtKB-KW"/>
</dbReference>
<feature type="signal peptide" evidence="7">
    <location>
        <begin position="1"/>
        <end position="25"/>
    </location>
</feature>
<protein>
    <recommendedName>
        <fullName evidence="8">Peptidase M48 domain-containing protein</fullName>
    </recommendedName>
</protein>
<evidence type="ECO:0000313" key="9">
    <source>
        <dbReference type="EMBL" id="GHD46863.1"/>
    </source>
</evidence>
<keyword evidence="1 6" id="KW-0645">Protease</keyword>
<dbReference type="AlphaFoldDB" id="A0A918XQM2"/>
<dbReference type="Pfam" id="PF01435">
    <property type="entry name" value="Peptidase_M48"/>
    <property type="match status" value="1"/>
</dbReference>
<evidence type="ECO:0000256" key="6">
    <source>
        <dbReference type="RuleBase" id="RU003983"/>
    </source>
</evidence>
<keyword evidence="5 6" id="KW-0482">Metalloprotease</keyword>
<dbReference type="PROSITE" id="PS51257">
    <property type="entry name" value="PROKAR_LIPOPROTEIN"/>
    <property type="match status" value="1"/>
</dbReference>
<evidence type="ECO:0000313" key="10">
    <source>
        <dbReference type="Proteomes" id="UP000630353"/>
    </source>
</evidence>
<feature type="domain" description="Peptidase M48" evidence="8">
    <location>
        <begin position="140"/>
        <end position="245"/>
    </location>
</feature>
<proteinExistence type="inferred from homology"/>
<dbReference type="Proteomes" id="UP000630353">
    <property type="component" value="Unassembled WGS sequence"/>
</dbReference>
<gene>
    <name evidence="9" type="ORF">GCM10017083_16490</name>
</gene>
<keyword evidence="2" id="KW-0479">Metal-binding</keyword>
<feature type="chain" id="PRO_5037908656" description="Peptidase M48 domain-containing protein" evidence="7">
    <location>
        <begin position="26"/>
        <end position="360"/>
    </location>
</feature>
<comment type="similarity">
    <text evidence="6">Belongs to the peptidase M48 family.</text>
</comment>
<dbReference type="EMBL" id="BMZS01000003">
    <property type="protein sequence ID" value="GHD46863.1"/>
    <property type="molecule type" value="Genomic_DNA"/>
</dbReference>
<keyword evidence="4 6" id="KW-0862">Zinc</keyword>
<evidence type="ECO:0000256" key="4">
    <source>
        <dbReference type="ARBA" id="ARBA00022833"/>
    </source>
</evidence>